<evidence type="ECO:0000313" key="2">
    <source>
        <dbReference type="Proteomes" id="UP000050741"/>
    </source>
</evidence>
<feature type="compositionally biased region" description="Basic and acidic residues" evidence="1">
    <location>
        <begin position="1"/>
        <end position="26"/>
    </location>
</feature>
<dbReference type="Proteomes" id="UP000050741">
    <property type="component" value="Unassembled WGS sequence"/>
</dbReference>
<keyword evidence="2" id="KW-1185">Reference proteome</keyword>
<accession>A0A183BX53</accession>
<name>A0A183BX53_GLOPA</name>
<proteinExistence type="predicted"/>
<reference evidence="2" key="2">
    <citation type="submission" date="2014-05" db="EMBL/GenBank/DDBJ databases">
        <title>The genome and life-stage specific transcriptomes of Globodera pallida elucidate key aspects of plant parasitism by a cyst nematode.</title>
        <authorList>
            <person name="Cotton J.A."/>
            <person name="Lilley C.J."/>
            <person name="Jones L.M."/>
            <person name="Kikuchi T."/>
            <person name="Reid A.J."/>
            <person name="Thorpe P."/>
            <person name="Tsai I.J."/>
            <person name="Beasley H."/>
            <person name="Blok V."/>
            <person name="Cock P.J.A."/>
            <person name="Van den Akker S.E."/>
            <person name="Holroyd N."/>
            <person name="Hunt M."/>
            <person name="Mantelin S."/>
            <person name="Naghra H."/>
            <person name="Pain A."/>
            <person name="Palomares-Rius J.E."/>
            <person name="Zarowiecki M."/>
            <person name="Berriman M."/>
            <person name="Jones J.T."/>
            <person name="Urwin P.E."/>
        </authorList>
    </citation>
    <scope>NUCLEOTIDE SEQUENCE [LARGE SCALE GENOMIC DNA]</scope>
    <source>
        <strain evidence="2">Lindley</strain>
    </source>
</reference>
<evidence type="ECO:0000313" key="3">
    <source>
        <dbReference type="WBParaSite" id="GPLIN_000519200"/>
    </source>
</evidence>
<organism evidence="2 3">
    <name type="scientific">Globodera pallida</name>
    <name type="common">Potato cyst nematode worm</name>
    <name type="synonym">Heterodera pallida</name>
    <dbReference type="NCBI Taxonomy" id="36090"/>
    <lineage>
        <taxon>Eukaryota</taxon>
        <taxon>Metazoa</taxon>
        <taxon>Ecdysozoa</taxon>
        <taxon>Nematoda</taxon>
        <taxon>Chromadorea</taxon>
        <taxon>Rhabditida</taxon>
        <taxon>Tylenchina</taxon>
        <taxon>Tylenchomorpha</taxon>
        <taxon>Tylenchoidea</taxon>
        <taxon>Heteroderidae</taxon>
        <taxon>Heteroderinae</taxon>
        <taxon>Globodera</taxon>
    </lineage>
</organism>
<reference evidence="3" key="3">
    <citation type="submission" date="2016-06" db="UniProtKB">
        <authorList>
            <consortium name="WormBaseParasite"/>
        </authorList>
    </citation>
    <scope>IDENTIFICATION</scope>
</reference>
<protein>
    <submittedName>
        <fullName evidence="3">Uncharacterized protein</fullName>
    </submittedName>
</protein>
<sequence length="119" mass="13950">MHQLKDKLIAKMEKYQNKQQKSSDNRYKRRSSPNLKEYQKEQDQNIVDSQKTVATLREIVFSIGLTLQNRWDSAACPEEVNLTEDQLFVGFTEKKEALSSLNGQFQERVMAFSLRSDHH</sequence>
<dbReference type="WBParaSite" id="GPLIN_000519200">
    <property type="protein sequence ID" value="GPLIN_000519200"/>
    <property type="gene ID" value="GPLIN_000519200"/>
</dbReference>
<feature type="region of interest" description="Disordered" evidence="1">
    <location>
        <begin position="1"/>
        <end position="44"/>
    </location>
</feature>
<reference evidence="2" key="1">
    <citation type="submission" date="2013-12" db="EMBL/GenBank/DDBJ databases">
        <authorList>
            <person name="Aslett M."/>
        </authorList>
    </citation>
    <scope>NUCLEOTIDE SEQUENCE [LARGE SCALE GENOMIC DNA]</scope>
    <source>
        <strain evidence="2">Lindley</strain>
    </source>
</reference>
<dbReference type="AlphaFoldDB" id="A0A183BX53"/>
<evidence type="ECO:0000256" key="1">
    <source>
        <dbReference type="SAM" id="MobiDB-lite"/>
    </source>
</evidence>